<dbReference type="Proteomes" id="UP000822476">
    <property type="component" value="Unassembled WGS sequence"/>
</dbReference>
<dbReference type="AlphaFoldDB" id="A0A8S9Z3K2"/>
<reference evidence="1" key="1">
    <citation type="submission" date="2019-07" db="EMBL/GenBank/DDBJ databases">
        <title>Annotation for the trematode Paragonimus miyazaki's.</title>
        <authorList>
            <person name="Choi Y.-J."/>
        </authorList>
    </citation>
    <scope>NUCLEOTIDE SEQUENCE</scope>
    <source>
        <strain evidence="1">Japan</strain>
    </source>
</reference>
<gene>
    <name evidence="1" type="ORF">EG68_06000</name>
</gene>
<keyword evidence="2" id="KW-1185">Reference proteome</keyword>
<protein>
    <submittedName>
        <fullName evidence="1">Uncharacterized protein</fullName>
    </submittedName>
</protein>
<sequence length="60" mass="7044">MHVIRVCIKDLLMTTGTSIEFSESGCTIYFEWYAYRLSSATLVLKSRKLFVRFSVKKLLY</sequence>
<evidence type="ECO:0000313" key="1">
    <source>
        <dbReference type="EMBL" id="KAF7257697.1"/>
    </source>
</evidence>
<dbReference type="EMBL" id="JTDE01002204">
    <property type="protein sequence ID" value="KAF7257697.1"/>
    <property type="molecule type" value="Genomic_DNA"/>
</dbReference>
<comment type="caution">
    <text evidence="1">The sequence shown here is derived from an EMBL/GenBank/DDBJ whole genome shotgun (WGS) entry which is preliminary data.</text>
</comment>
<evidence type="ECO:0000313" key="2">
    <source>
        <dbReference type="Proteomes" id="UP000822476"/>
    </source>
</evidence>
<organism evidence="1 2">
    <name type="scientific">Paragonimus skrjabini miyazakii</name>
    <dbReference type="NCBI Taxonomy" id="59628"/>
    <lineage>
        <taxon>Eukaryota</taxon>
        <taxon>Metazoa</taxon>
        <taxon>Spiralia</taxon>
        <taxon>Lophotrochozoa</taxon>
        <taxon>Platyhelminthes</taxon>
        <taxon>Trematoda</taxon>
        <taxon>Digenea</taxon>
        <taxon>Plagiorchiida</taxon>
        <taxon>Troglotremata</taxon>
        <taxon>Troglotrematidae</taxon>
        <taxon>Paragonimus</taxon>
    </lineage>
</organism>
<proteinExistence type="predicted"/>
<name>A0A8S9Z3K2_9TREM</name>
<accession>A0A8S9Z3K2</accession>